<dbReference type="SMART" id="SM00387">
    <property type="entry name" value="HATPase_c"/>
    <property type="match status" value="1"/>
</dbReference>
<dbReference type="SUPFAM" id="SSF55874">
    <property type="entry name" value="ATPase domain of HSP90 chaperone/DNA topoisomerase II/histidine kinase"/>
    <property type="match status" value="1"/>
</dbReference>
<feature type="compositionally biased region" description="Basic and acidic residues" evidence="7">
    <location>
        <begin position="430"/>
        <end position="451"/>
    </location>
</feature>
<keyword evidence="11" id="KW-1185">Reference proteome</keyword>
<evidence type="ECO:0000256" key="3">
    <source>
        <dbReference type="ARBA" id="ARBA00022741"/>
    </source>
</evidence>
<feature type="transmembrane region" description="Helical" evidence="8">
    <location>
        <begin position="68"/>
        <end position="91"/>
    </location>
</feature>
<evidence type="ECO:0000256" key="4">
    <source>
        <dbReference type="ARBA" id="ARBA00022777"/>
    </source>
</evidence>
<keyword evidence="3" id="KW-0547">Nucleotide-binding</keyword>
<dbReference type="Pfam" id="PF02518">
    <property type="entry name" value="HATPase_c"/>
    <property type="match status" value="1"/>
</dbReference>
<feature type="transmembrane region" description="Helical" evidence="8">
    <location>
        <begin position="196"/>
        <end position="222"/>
    </location>
</feature>
<evidence type="ECO:0000256" key="6">
    <source>
        <dbReference type="ARBA" id="ARBA00023012"/>
    </source>
</evidence>
<comment type="caution">
    <text evidence="10">The sequence shown here is derived from an EMBL/GenBank/DDBJ whole genome shotgun (WGS) entry which is preliminary data.</text>
</comment>
<evidence type="ECO:0000256" key="1">
    <source>
        <dbReference type="ARBA" id="ARBA00022553"/>
    </source>
</evidence>
<keyword evidence="2" id="KW-0808">Transferase</keyword>
<keyword evidence="6" id="KW-0902">Two-component regulatory system</keyword>
<proteinExistence type="predicted"/>
<evidence type="ECO:0000256" key="2">
    <source>
        <dbReference type="ARBA" id="ARBA00022679"/>
    </source>
</evidence>
<dbReference type="PANTHER" id="PTHR43065">
    <property type="entry name" value="SENSOR HISTIDINE KINASE"/>
    <property type="match status" value="1"/>
</dbReference>
<dbReference type="EMBL" id="JAPDIA010000007">
    <property type="protein sequence ID" value="MDG0811938.1"/>
    <property type="molecule type" value="Genomic_DNA"/>
</dbReference>
<keyword evidence="1" id="KW-0597">Phosphoprotein</keyword>
<sequence length="494" mass="53550">MLFVWPVLWAVALFLLAAGSGSSASRRLAAVSFLAGTGALAAVLDLNIIPALAEGAVRDRWERPLYHIQASASIASYYGVPYAFLLFALAFRPVRMPPALRRALPVALLAPIALCLLLTPGYTERYPISFEIVVWWAAPYMLYGAAHILLLRPRRSPLSPTYWIVCLAVVPPVLFLMVMSYVLPSLGMLRMWVYNAWVASLAVAVFLIGLFSYGFMGIRLLVDRRRLDTTWRAVNAGTAILNHAMKNDAGKLRLFGEKTKRYAEKTGQPELLRDIETMLGASLHMQEMIARVHRRTGDLELRRTSVRLGALLRDTLAALEPQLHGVQTRLLLPAREWQAEADAAQLGEALNNIVANAAEAIKGQDGTLTVKLSEGRRELVIEVTDTGPGMTRSQRAHALEPFYTTKGGGDQLRLGPALCLSGYAQARRIAGDPEQGRAGHERLSDAADPERAGASGLFGAVGGAEPKGGGTGCKPLTYGSWKTTRIGAGGSSLT</sequence>
<feature type="transmembrane region" description="Helical" evidence="8">
    <location>
        <begin position="128"/>
        <end position="150"/>
    </location>
</feature>
<evidence type="ECO:0000256" key="8">
    <source>
        <dbReference type="SAM" id="Phobius"/>
    </source>
</evidence>
<dbReference type="GO" id="GO:0000160">
    <property type="term" value="P:phosphorelay signal transduction system"/>
    <property type="evidence" value="ECO:0007669"/>
    <property type="project" value="UniProtKB-KW"/>
</dbReference>
<dbReference type="GO" id="GO:0016301">
    <property type="term" value="F:kinase activity"/>
    <property type="evidence" value="ECO:0007669"/>
    <property type="project" value="UniProtKB-KW"/>
</dbReference>
<keyword evidence="8" id="KW-1133">Transmembrane helix</keyword>
<feature type="region of interest" description="Disordered" evidence="7">
    <location>
        <begin position="430"/>
        <end position="454"/>
    </location>
</feature>
<evidence type="ECO:0000256" key="7">
    <source>
        <dbReference type="SAM" id="MobiDB-lite"/>
    </source>
</evidence>
<dbReference type="PANTHER" id="PTHR43065:SF10">
    <property type="entry name" value="PEROXIDE STRESS-ACTIVATED HISTIDINE KINASE MAK3"/>
    <property type="match status" value="1"/>
</dbReference>
<feature type="transmembrane region" description="Helical" evidence="8">
    <location>
        <begin position="103"/>
        <end position="122"/>
    </location>
</feature>
<dbReference type="InterPro" id="IPR005467">
    <property type="entry name" value="His_kinase_dom"/>
</dbReference>
<evidence type="ECO:0000313" key="10">
    <source>
        <dbReference type="EMBL" id="MDG0811938.1"/>
    </source>
</evidence>
<organism evidence="10 11">
    <name type="scientific">Cohnella rhizosphaerae</name>
    <dbReference type="NCBI Taxonomy" id="1457232"/>
    <lineage>
        <taxon>Bacteria</taxon>
        <taxon>Bacillati</taxon>
        <taxon>Bacillota</taxon>
        <taxon>Bacilli</taxon>
        <taxon>Bacillales</taxon>
        <taxon>Paenibacillaceae</taxon>
        <taxon>Cohnella</taxon>
    </lineage>
</organism>
<name>A0A9X4KWA5_9BACL</name>
<dbReference type="InterPro" id="IPR003594">
    <property type="entry name" value="HATPase_dom"/>
</dbReference>
<keyword evidence="4 10" id="KW-0418">Kinase</keyword>
<dbReference type="PROSITE" id="PS50109">
    <property type="entry name" value="HIS_KIN"/>
    <property type="match status" value="1"/>
</dbReference>
<protein>
    <submittedName>
        <fullName evidence="10">HAMP domain-containing histidine kinase</fullName>
    </submittedName>
</protein>
<feature type="domain" description="Histidine kinase" evidence="9">
    <location>
        <begin position="240"/>
        <end position="409"/>
    </location>
</feature>
<dbReference type="InterPro" id="IPR036890">
    <property type="entry name" value="HATPase_C_sf"/>
</dbReference>
<reference evidence="10" key="1">
    <citation type="submission" date="2022-10" db="EMBL/GenBank/DDBJ databases">
        <title>Comparative genomic analysis of Cohnella hashimotonis sp. nov., isolated from the International Space Station.</title>
        <authorList>
            <person name="Simpson A."/>
            <person name="Venkateswaran K."/>
        </authorList>
    </citation>
    <scope>NUCLEOTIDE SEQUENCE</scope>
    <source>
        <strain evidence="10">DSM 28161</strain>
    </source>
</reference>
<gene>
    <name evidence="10" type="ORF">OMP40_23125</name>
</gene>
<dbReference type="Proteomes" id="UP001153404">
    <property type="component" value="Unassembled WGS sequence"/>
</dbReference>
<keyword evidence="5" id="KW-0067">ATP-binding</keyword>
<keyword evidence="8" id="KW-0472">Membrane</keyword>
<dbReference type="AlphaFoldDB" id="A0A9X4KWA5"/>
<evidence type="ECO:0000256" key="5">
    <source>
        <dbReference type="ARBA" id="ARBA00022840"/>
    </source>
</evidence>
<dbReference type="Gene3D" id="3.30.565.10">
    <property type="entry name" value="Histidine kinase-like ATPase, C-terminal domain"/>
    <property type="match status" value="1"/>
</dbReference>
<evidence type="ECO:0000259" key="9">
    <source>
        <dbReference type="PROSITE" id="PS50109"/>
    </source>
</evidence>
<evidence type="ECO:0000313" key="11">
    <source>
        <dbReference type="Proteomes" id="UP001153404"/>
    </source>
</evidence>
<accession>A0A9X4KWA5</accession>
<keyword evidence="8" id="KW-0812">Transmembrane</keyword>
<feature type="transmembrane region" description="Helical" evidence="8">
    <location>
        <begin position="162"/>
        <end position="184"/>
    </location>
</feature>
<dbReference type="GO" id="GO:0005524">
    <property type="term" value="F:ATP binding"/>
    <property type="evidence" value="ECO:0007669"/>
    <property type="project" value="UniProtKB-KW"/>
</dbReference>